<dbReference type="PANTHER" id="PTHR40465:SF1">
    <property type="entry name" value="DUF6534 DOMAIN-CONTAINING PROTEIN"/>
    <property type="match status" value="1"/>
</dbReference>
<feature type="transmembrane region" description="Helical" evidence="1">
    <location>
        <begin position="42"/>
        <end position="63"/>
    </location>
</feature>
<feature type="transmembrane region" description="Helical" evidence="1">
    <location>
        <begin position="149"/>
        <end position="178"/>
    </location>
</feature>
<sequence length="329" mass="36254">MSAIQGPLFIGLFVTTVFYGTILTQICVYFATYPEDTRRNKLLVASIFLCETLHTALYFQYLYTYLIVHFGDAAIFGTLPSTFGAAYLSNIVIIAMAQIYNIRRSWTLSKYNRLLTATMVTFALLFFGSGIVIVVKISGVQGYADFEGISWKIVLSVSVACAVVVDSLCAGSTIYYLWSMRSGFTNSDTLVKWLVAYFVNTGALLFVMSLLIAVTYYALPNNILFTLLIEIQTRFYGGSTLASLNARQRVGKVFKPDTSPPAHSFILLSPNQVNLLTQQQLVLEGATINPISRPSVATVDLTFSVIGPPSSNVSFVTPDDLRGTIWSTE</sequence>
<feature type="domain" description="DUF6534" evidence="2">
    <location>
        <begin position="162"/>
        <end position="249"/>
    </location>
</feature>
<dbReference type="Pfam" id="PF20152">
    <property type="entry name" value="DUF6534"/>
    <property type="match status" value="1"/>
</dbReference>
<dbReference type="AlphaFoldDB" id="A0A067QFC8"/>
<gene>
    <name evidence="3" type="ORF">JAAARDRAFT_191398</name>
</gene>
<evidence type="ECO:0000313" key="4">
    <source>
        <dbReference type="Proteomes" id="UP000027265"/>
    </source>
</evidence>
<feature type="transmembrane region" description="Helical" evidence="1">
    <location>
        <begin position="6"/>
        <end position="30"/>
    </location>
</feature>
<protein>
    <recommendedName>
        <fullName evidence="2">DUF6534 domain-containing protein</fullName>
    </recommendedName>
</protein>
<dbReference type="EMBL" id="KL197713">
    <property type="protein sequence ID" value="KDQ61311.1"/>
    <property type="molecule type" value="Genomic_DNA"/>
</dbReference>
<evidence type="ECO:0000259" key="2">
    <source>
        <dbReference type="Pfam" id="PF20152"/>
    </source>
</evidence>
<keyword evidence="1" id="KW-0472">Membrane</keyword>
<proteinExistence type="predicted"/>
<dbReference type="STRING" id="933084.A0A067QFC8"/>
<dbReference type="HOGENOM" id="CLU_046025_0_1_1"/>
<keyword evidence="1" id="KW-1133">Transmembrane helix</keyword>
<organism evidence="3 4">
    <name type="scientific">Jaapia argillacea MUCL 33604</name>
    <dbReference type="NCBI Taxonomy" id="933084"/>
    <lineage>
        <taxon>Eukaryota</taxon>
        <taxon>Fungi</taxon>
        <taxon>Dikarya</taxon>
        <taxon>Basidiomycota</taxon>
        <taxon>Agaricomycotina</taxon>
        <taxon>Agaricomycetes</taxon>
        <taxon>Agaricomycetidae</taxon>
        <taxon>Jaapiales</taxon>
        <taxon>Jaapiaceae</taxon>
        <taxon>Jaapia</taxon>
    </lineage>
</organism>
<feature type="transmembrane region" description="Helical" evidence="1">
    <location>
        <begin position="190"/>
        <end position="219"/>
    </location>
</feature>
<dbReference type="Proteomes" id="UP000027265">
    <property type="component" value="Unassembled WGS sequence"/>
</dbReference>
<keyword evidence="1" id="KW-0812">Transmembrane</keyword>
<accession>A0A067QFC8</accession>
<reference evidence="4" key="1">
    <citation type="journal article" date="2014" name="Proc. Natl. Acad. Sci. U.S.A.">
        <title>Extensive sampling of basidiomycete genomes demonstrates inadequacy of the white-rot/brown-rot paradigm for wood decay fungi.</title>
        <authorList>
            <person name="Riley R."/>
            <person name="Salamov A.A."/>
            <person name="Brown D.W."/>
            <person name="Nagy L.G."/>
            <person name="Floudas D."/>
            <person name="Held B.W."/>
            <person name="Levasseur A."/>
            <person name="Lombard V."/>
            <person name="Morin E."/>
            <person name="Otillar R."/>
            <person name="Lindquist E.A."/>
            <person name="Sun H."/>
            <person name="LaButti K.M."/>
            <person name="Schmutz J."/>
            <person name="Jabbour D."/>
            <person name="Luo H."/>
            <person name="Baker S.E."/>
            <person name="Pisabarro A.G."/>
            <person name="Walton J.D."/>
            <person name="Blanchette R.A."/>
            <person name="Henrissat B."/>
            <person name="Martin F."/>
            <person name="Cullen D."/>
            <person name="Hibbett D.S."/>
            <person name="Grigoriev I.V."/>
        </authorList>
    </citation>
    <scope>NUCLEOTIDE SEQUENCE [LARGE SCALE GENOMIC DNA]</scope>
    <source>
        <strain evidence="4">MUCL 33604</strain>
    </source>
</reference>
<keyword evidence="4" id="KW-1185">Reference proteome</keyword>
<dbReference type="InParanoid" id="A0A067QFC8"/>
<dbReference type="OrthoDB" id="3223377at2759"/>
<name>A0A067QFC8_9AGAM</name>
<dbReference type="InterPro" id="IPR045339">
    <property type="entry name" value="DUF6534"/>
</dbReference>
<dbReference type="PANTHER" id="PTHR40465">
    <property type="entry name" value="CHROMOSOME 1, WHOLE GENOME SHOTGUN SEQUENCE"/>
    <property type="match status" value="1"/>
</dbReference>
<feature type="transmembrane region" description="Helical" evidence="1">
    <location>
        <begin position="83"/>
        <end position="102"/>
    </location>
</feature>
<evidence type="ECO:0000256" key="1">
    <source>
        <dbReference type="SAM" id="Phobius"/>
    </source>
</evidence>
<evidence type="ECO:0000313" key="3">
    <source>
        <dbReference type="EMBL" id="KDQ61311.1"/>
    </source>
</evidence>
<feature type="transmembrane region" description="Helical" evidence="1">
    <location>
        <begin position="114"/>
        <end position="137"/>
    </location>
</feature>